<dbReference type="AlphaFoldDB" id="A0A9Q1IN89"/>
<sequence>MLLSPRPPALGIDLRNAEANSGGIKMRKMKSHFCLFPLLECGGNSSLLAIPVHNKSELSARRQKQNQCSLLCLSVMTRHHCDIRSAPRPPGEGVSAATCLQAARAERSLSYRTSPIPTHSSVSTGSAFGMRCFRDVQFFSGKAARLN</sequence>
<evidence type="ECO:0000313" key="1">
    <source>
        <dbReference type="EMBL" id="KAJ8345851.1"/>
    </source>
</evidence>
<keyword evidence="2" id="KW-1185">Reference proteome</keyword>
<gene>
    <name evidence="1" type="ORF">SKAU_G00300440</name>
</gene>
<comment type="caution">
    <text evidence="1">The sequence shown here is derived from an EMBL/GenBank/DDBJ whole genome shotgun (WGS) entry which is preliminary data.</text>
</comment>
<proteinExistence type="predicted"/>
<protein>
    <submittedName>
        <fullName evidence="1">Uncharacterized protein</fullName>
    </submittedName>
</protein>
<accession>A0A9Q1IN89</accession>
<dbReference type="EMBL" id="JAINUF010000012">
    <property type="protein sequence ID" value="KAJ8345851.1"/>
    <property type="molecule type" value="Genomic_DNA"/>
</dbReference>
<reference evidence="1" key="1">
    <citation type="journal article" date="2023" name="Science">
        <title>Genome structures resolve the early diversification of teleost fishes.</title>
        <authorList>
            <person name="Parey E."/>
            <person name="Louis A."/>
            <person name="Montfort J."/>
            <person name="Bouchez O."/>
            <person name="Roques C."/>
            <person name="Iampietro C."/>
            <person name="Lluch J."/>
            <person name="Castinel A."/>
            <person name="Donnadieu C."/>
            <person name="Desvignes T."/>
            <person name="Floi Bucao C."/>
            <person name="Jouanno E."/>
            <person name="Wen M."/>
            <person name="Mejri S."/>
            <person name="Dirks R."/>
            <person name="Jansen H."/>
            <person name="Henkel C."/>
            <person name="Chen W.J."/>
            <person name="Zahm M."/>
            <person name="Cabau C."/>
            <person name="Klopp C."/>
            <person name="Thompson A.W."/>
            <person name="Robinson-Rechavi M."/>
            <person name="Braasch I."/>
            <person name="Lecointre G."/>
            <person name="Bobe J."/>
            <person name="Postlethwait J.H."/>
            <person name="Berthelot C."/>
            <person name="Roest Crollius H."/>
            <person name="Guiguen Y."/>
        </authorList>
    </citation>
    <scope>NUCLEOTIDE SEQUENCE</scope>
    <source>
        <strain evidence="1">WJC10195</strain>
    </source>
</reference>
<dbReference type="Proteomes" id="UP001152622">
    <property type="component" value="Chromosome 12"/>
</dbReference>
<organism evidence="1 2">
    <name type="scientific">Synaphobranchus kaupii</name>
    <name type="common">Kaup's arrowtooth eel</name>
    <dbReference type="NCBI Taxonomy" id="118154"/>
    <lineage>
        <taxon>Eukaryota</taxon>
        <taxon>Metazoa</taxon>
        <taxon>Chordata</taxon>
        <taxon>Craniata</taxon>
        <taxon>Vertebrata</taxon>
        <taxon>Euteleostomi</taxon>
        <taxon>Actinopterygii</taxon>
        <taxon>Neopterygii</taxon>
        <taxon>Teleostei</taxon>
        <taxon>Anguilliformes</taxon>
        <taxon>Synaphobranchidae</taxon>
        <taxon>Synaphobranchus</taxon>
    </lineage>
</organism>
<evidence type="ECO:0000313" key="2">
    <source>
        <dbReference type="Proteomes" id="UP001152622"/>
    </source>
</evidence>
<name>A0A9Q1IN89_SYNKA</name>